<dbReference type="EMBL" id="CP041730">
    <property type="protein sequence ID" value="QDQ29086.1"/>
    <property type="molecule type" value="Genomic_DNA"/>
</dbReference>
<dbReference type="GO" id="GO:0016301">
    <property type="term" value="F:kinase activity"/>
    <property type="evidence" value="ECO:0007669"/>
    <property type="project" value="UniProtKB-KW"/>
</dbReference>
<dbReference type="Proteomes" id="UP000317550">
    <property type="component" value="Chromosome"/>
</dbReference>
<dbReference type="RefSeq" id="WP_144280466.1">
    <property type="nucleotide sequence ID" value="NZ_CP041730.1"/>
</dbReference>
<accession>A0A516SLP3</accession>
<evidence type="ECO:0000313" key="2">
    <source>
        <dbReference type="Proteomes" id="UP000317550"/>
    </source>
</evidence>
<organism evidence="1 2">
    <name type="scientific">Chitinimonas arctica</name>
    <dbReference type="NCBI Taxonomy" id="2594795"/>
    <lineage>
        <taxon>Bacteria</taxon>
        <taxon>Pseudomonadati</taxon>
        <taxon>Pseudomonadota</taxon>
        <taxon>Betaproteobacteria</taxon>
        <taxon>Neisseriales</taxon>
        <taxon>Chitinibacteraceae</taxon>
        <taxon>Chitinimonas</taxon>
    </lineage>
</organism>
<proteinExistence type="predicted"/>
<evidence type="ECO:0000313" key="1">
    <source>
        <dbReference type="EMBL" id="QDQ29086.1"/>
    </source>
</evidence>
<sequence>MPAEVVENVLSRQIDDLEPTLTRHGYRIKDLVEQFDAKTAEVRALFNNTLDPVRATELREKMLRAGLPI</sequence>
<dbReference type="KEGG" id="cari:FNU76_23550"/>
<reference evidence="2" key="1">
    <citation type="submission" date="2019-07" db="EMBL/GenBank/DDBJ databases">
        <title>Chitinimonas sp. nov., isolated from Ny-Alesund, arctica soil.</title>
        <authorList>
            <person name="Xu Q."/>
            <person name="Peng F."/>
        </authorList>
    </citation>
    <scope>NUCLEOTIDE SEQUENCE [LARGE SCALE GENOMIC DNA]</scope>
    <source>
        <strain evidence="2">R3-44</strain>
    </source>
</reference>
<keyword evidence="2" id="KW-1185">Reference proteome</keyword>
<dbReference type="OrthoDB" id="9783370at2"/>
<keyword evidence="1" id="KW-0808">Transferase</keyword>
<keyword evidence="1" id="KW-0418">Kinase</keyword>
<dbReference type="AlphaFoldDB" id="A0A516SLP3"/>
<protein>
    <submittedName>
        <fullName evidence="1">Phosphoribulokinase</fullName>
    </submittedName>
</protein>
<gene>
    <name evidence="1" type="ORF">FNU76_23550</name>
</gene>
<name>A0A516SLP3_9NEIS</name>